<proteinExistence type="predicted"/>
<keyword evidence="3" id="KW-1185">Reference proteome</keyword>
<dbReference type="AlphaFoldDB" id="A0A1Y2K9B2"/>
<organism evidence="2 3">
    <name type="scientific">Magnetofaba australis IT-1</name>
    <dbReference type="NCBI Taxonomy" id="1434232"/>
    <lineage>
        <taxon>Bacteria</taxon>
        <taxon>Pseudomonadati</taxon>
        <taxon>Pseudomonadota</taxon>
        <taxon>Magnetococcia</taxon>
        <taxon>Magnetococcales</taxon>
        <taxon>Magnetococcaceae</taxon>
        <taxon>Magnetofaba</taxon>
    </lineage>
</organism>
<dbReference type="SUPFAM" id="SSF51412">
    <property type="entry name" value="Inosine monophosphate dehydrogenase (IMPDH)"/>
    <property type="match status" value="1"/>
</dbReference>
<feature type="domain" description="[Acyl-carrier-protein] S-malonyltransferase-like inserted helical" evidence="1">
    <location>
        <begin position="325"/>
        <end position="404"/>
    </location>
</feature>
<dbReference type="STRING" id="1434232.MAIT1_04459"/>
<dbReference type="Pfam" id="PF03060">
    <property type="entry name" value="NMO"/>
    <property type="match status" value="1"/>
</dbReference>
<name>A0A1Y2K9B2_9PROT</name>
<evidence type="ECO:0000313" key="2">
    <source>
        <dbReference type="EMBL" id="OSM07322.1"/>
    </source>
</evidence>
<protein>
    <submittedName>
        <fullName evidence="2">Putative PfaD family protein</fullName>
    </submittedName>
</protein>
<dbReference type="InterPro" id="IPR049489">
    <property type="entry name" value="FabD-like_helical_ins"/>
</dbReference>
<sequence>MAALPPLYPEWLGDRIFTAKHGARFPYVVGEMARGLTTVRMVVEAVRAGCLAFYGSAGQSLAVVEQSILQIQSALDDHPHAWGCNLIHSPQEPQMEEQFVDLFLRYNVMRLSASAFMQLTPDVVRFAAKGMQRDASGAVRRARYLFPKISRPEVAKQFMSPPPEAMLRALQQAGQLTAEECDCAAQLPVAESITVEADSGGHTDNRTLTSLFPAVAALRDALAVEHGYAAPIHLGAAGGIGSPGAVAAAFALGAAYVMTGSINQSAVESGLSEAGRAMLAKADVADMAMAPASDMFEMGGQVQVLKRGALFPQRARQLYSLYQRYEGLDAIPAAERESLEKNLFRAPLEEIWGQTRDYFLTRNPQIAKSGEESPKVRMALVFRWYLSMSSRWAIEGIADRQADYQIWCGPVMGTFNRWVSGSVLEPLENRTVSQIAWNLLEGAAVISRAQQLRSMGVQVPDAAFNYRPRILQV</sequence>
<dbReference type="InterPro" id="IPR013785">
    <property type="entry name" value="Aldolase_TIM"/>
</dbReference>
<evidence type="ECO:0000259" key="1">
    <source>
        <dbReference type="Pfam" id="PF21607"/>
    </source>
</evidence>
<dbReference type="NCBIfam" id="TIGR02814">
    <property type="entry name" value="pfaD_fam"/>
    <property type="match status" value="1"/>
</dbReference>
<reference evidence="2 3" key="1">
    <citation type="journal article" date="2016" name="BMC Genomics">
        <title>Combined genomic and structural analyses of a cultured magnetotactic bacterium reveals its niche adaptation to a dynamic environment.</title>
        <authorList>
            <person name="Araujo A.C."/>
            <person name="Morillo V."/>
            <person name="Cypriano J."/>
            <person name="Teixeira L.C."/>
            <person name="Leao P."/>
            <person name="Lyra S."/>
            <person name="Almeida L.G."/>
            <person name="Bazylinski D.A."/>
            <person name="Vasconcellos A.T."/>
            <person name="Abreu F."/>
            <person name="Lins U."/>
        </authorList>
    </citation>
    <scope>NUCLEOTIDE SEQUENCE [LARGE SCALE GENOMIC DNA]</scope>
    <source>
        <strain evidence="2 3">IT-1</strain>
    </source>
</reference>
<dbReference type="PANTHER" id="PTHR32332:SF20">
    <property type="entry name" value="2-NITROPROPANE DIOXYGENASE-LIKE PROTEIN"/>
    <property type="match status" value="1"/>
</dbReference>
<dbReference type="Proteomes" id="UP000194003">
    <property type="component" value="Unassembled WGS sequence"/>
</dbReference>
<dbReference type="InterPro" id="IPR014179">
    <property type="entry name" value="PfaD-like_TIM-barrel"/>
</dbReference>
<gene>
    <name evidence="2" type="ORF">MAIT1_04459</name>
</gene>
<dbReference type="PANTHER" id="PTHR32332">
    <property type="entry name" value="2-NITROPROPANE DIOXYGENASE"/>
    <property type="match status" value="1"/>
</dbReference>
<evidence type="ECO:0000313" key="3">
    <source>
        <dbReference type="Proteomes" id="UP000194003"/>
    </source>
</evidence>
<dbReference type="Pfam" id="PF21607">
    <property type="entry name" value="FabD_helical_ins"/>
    <property type="match status" value="1"/>
</dbReference>
<comment type="caution">
    <text evidence="2">The sequence shown here is derived from an EMBL/GenBank/DDBJ whole genome shotgun (WGS) entry which is preliminary data.</text>
</comment>
<dbReference type="EMBL" id="LVJN01000014">
    <property type="protein sequence ID" value="OSM07322.1"/>
    <property type="molecule type" value="Genomic_DNA"/>
</dbReference>
<dbReference type="Gene3D" id="3.20.20.70">
    <property type="entry name" value="Aldolase class I"/>
    <property type="match status" value="1"/>
</dbReference>
<accession>A0A1Y2K9B2</accession>